<comment type="caution">
    <text evidence="3">The sequence shown here is derived from an EMBL/GenBank/DDBJ whole genome shotgun (WGS) entry which is preliminary data.</text>
</comment>
<feature type="compositionally biased region" description="Basic and acidic residues" evidence="1">
    <location>
        <begin position="139"/>
        <end position="180"/>
    </location>
</feature>
<keyword evidence="4" id="KW-1185">Reference proteome</keyword>
<name>A0A1C3ECX4_9PLAN</name>
<feature type="region of interest" description="Disordered" evidence="1">
    <location>
        <begin position="428"/>
        <end position="449"/>
    </location>
</feature>
<feature type="compositionally biased region" description="Polar residues" evidence="1">
    <location>
        <begin position="490"/>
        <end position="531"/>
    </location>
</feature>
<evidence type="ECO:0000313" key="4">
    <source>
        <dbReference type="Proteomes" id="UP000094828"/>
    </source>
</evidence>
<sequence>MDIRDPQRWTAQGLAGFLATPAKSAESDSLKAEGSQPSSSSEFSANLLRQYLLNQGTLAESLTSQKSLTSAKSLTGAKNLAGAKSLTSDKSEASKQFDRRSQLSDNSRSSLRSLSQANRSSQPEPTKRSEDSTPSFTDRLIDRRTEETQRNDESTARSSTLHEHLSRNERKALPVDREQDLLDQDQTAAATSQENSQTQVERAEPLPQGQADVSTTGVEANRSEEYRIAEKGRVEAGESFSLFDEEHLTHANSNSSDFAAENAALNVSNSFAGSEIQVPSSGIVPVDDELNLVTQEPDSVPANVANPAAANQYHHIASRLVNTKSTDAASIRSLQSFQQLLAQDPSSQSISGNTSSAVTSDETNSATAGELQPAINDQSSQSTANPDDVTIDSSSTDLTSSNTTSISLAGLSAGALPPAMTPLAITTQEQRSNPQGASDKLAAGQVPQNRQADVGTLLLKTTPSDEASLATSNSIPAGTSQDPQIAAPPSLQTQSESILNQRSATGDSSRSPNSGTRNGNPSSSQRQTSWSAVGGVPPWSSLPGLGDASTGSSISASLNLSSRAVASPGTFVAALAGSPNAALGQIAEASPASLADAETTIQAAAKHPGAGGPAANLRANDDSLTRQISSATSNSTTPPLAQRVVVDGILNMTASHILNSARTEQTFSIVLTPESYGELSIDVRQNEEGVMVRLEAATAAGHELLSEHLSELREILDQRGLDVDQISLERVEAPREVLASSDPANDRSSNREQPDANRQNLLPGQEGSSGWGSDRQPDFGTPRENWNRLDPQEEPRADHLARNNQEARSTQTSGFANEGSARPVRWDHVNIQI</sequence>
<organism evidence="3 4">
    <name type="scientific">Planctopirus hydrillae</name>
    <dbReference type="NCBI Taxonomy" id="1841610"/>
    <lineage>
        <taxon>Bacteria</taxon>
        <taxon>Pseudomonadati</taxon>
        <taxon>Planctomycetota</taxon>
        <taxon>Planctomycetia</taxon>
        <taxon>Planctomycetales</taxon>
        <taxon>Planctomycetaceae</taxon>
        <taxon>Planctopirus</taxon>
    </lineage>
</organism>
<feature type="compositionally biased region" description="Basic and acidic residues" evidence="1">
    <location>
        <begin position="785"/>
        <end position="801"/>
    </location>
</feature>
<feature type="compositionally biased region" description="Low complexity" evidence="1">
    <location>
        <begin position="103"/>
        <end position="122"/>
    </location>
</feature>
<evidence type="ECO:0000313" key="3">
    <source>
        <dbReference type="EMBL" id="ODA31081.1"/>
    </source>
</evidence>
<feature type="region of interest" description="Disordered" evidence="1">
    <location>
        <begin position="84"/>
        <end position="224"/>
    </location>
</feature>
<feature type="compositionally biased region" description="Polar residues" evidence="1">
    <location>
        <begin position="375"/>
        <end position="385"/>
    </location>
</feature>
<reference evidence="3 4" key="1">
    <citation type="submission" date="2016-05" db="EMBL/GenBank/DDBJ databases">
        <title>Genomic and physiological characterization of Planctopirus sp. isolated from fresh water lake.</title>
        <authorList>
            <person name="Subhash Y."/>
            <person name="Ramana C."/>
        </authorList>
    </citation>
    <scope>NUCLEOTIDE SEQUENCE [LARGE SCALE GENOMIC DNA]</scope>
    <source>
        <strain evidence="3 4">JC280</strain>
    </source>
</reference>
<feature type="compositionally biased region" description="Polar residues" evidence="1">
    <location>
        <begin position="464"/>
        <end position="483"/>
    </location>
</feature>
<feature type="compositionally biased region" description="Polar residues" evidence="1">
    <location>
        <begin position="344"/>
        <end position="367"/>
    </location>
</feature>
<feature type="domain" description="Flagellar hook-length control protein-like C-terminal" evidence="2">
    <location>
        <begin position="660"/>
        <end position="729"/>
    </location>
</feature>
<accession>A0A1C3ECX4</accession>
<feature type="compositionally biased region" description="Basic and acidic residues" evidence="1">
    <location>
        <begin position="87"/>
        <end position="102"/>
    </location>
</feature>
<dbReference type="AlphaFoldDB" id="A0A1C3ECX4"/>
<evidence type="ECO:0000256" key="1">
    <source>
        <dbReference type="SAM" id="MobiDB-lite"/>
    </source>
</evidence>
<dbReference type="EMBL" id="LYDR01000093">
    <property type="protein sequence ID" value="ODA31081.1"/>
    <property type="molecule type" value="Genomic_DNA"/>
</dbReference>
<proteinExistence type="predicted"/>
<protein>
    <recommendedName>
        <fullName evidence="2">Flagellar hook-length control protein-like C-terminal domain-containing protein</fullName>
    </recommendedName>
</protein>
<dbReference type="Proteomes" id="UP000094828">
    <property type="component" value="Unassembled WGS sequence"/>
</dbReference>
<dbReference type="Gene3D" id="3.30.750.140">
    <property type="match status" value="1"/>
</dbReference>
<evidence type="ECO:0000259" key="2">
    <source>
        <dbReference type="Pfam" id="PF02120"/>
    </source>
</evidence>
<dbReference type="RefSeq" id="WP_068848053.1">
    <property type="nucleotide sequence ID" value="NZ_LYDR01000093.1"/>
</dbReference>
<feature type="compositionally biased region" description="Polar residues" evidence="1">
    <location>
        <begin position="756"/>
        <end position="768"/>
    </location>
</feature>
<feature type="region of interest" description="Disordered" evidence="1">
    <location>
        <begin position="344"/>
        <end position="401"/>
    </location>
</feature>
<feature type="compositionally biased region" description="Basic and acidic residues" evidence="1">
    <location>
        <begin position="744"/>
        <end position="755"/>
    </location>
</feature>
<feature type="region of interest" description="Disordered" evidence="1">
    <location>
        <begin position="734"/>
        <end position="823"/>
    </location>
</feature>
<dbReference type="STRING" id="1841610.A6X21_23110"/>
<dbReference type="CDD" id="cd17470">
    <property type="entry name" value="T3SS_Flik_C"/>
    <property type="match status" value="1"/>
</dbReference>
<feature type="compositionally biased region" description="Polar residues" evidence="1">
    <location>
        <begin position="802"/>
        <end position="815"/>
    </location>
</feature>
<gene>
    <name evidence="3" type="ORF">A6X21_23110</name>
</gene>
<feature type="region of interest" description="Disordered" evidence="1">
    <location>
        <begin position="22"/>
        <end position="42"/>
    </location>
</feature>
<dbReference type="Pfam" id="PF02120">
    <property type="entry name" value="Flg_hook"/>
    <property type="match status" value="1"/>
</dbReference>
<dbReference type="InterPro" id="IPR021136">
    <property type="entry name" value="Flagellar_hook_control-like_C"/>
</dbReference>
<feature type="compositionally biased region" description="Low complexity" evidence="1">
    <location>
        <begin position="391"/>
        <end position="401"/>
    </location>
</feature>
<feature type="compositionally biased region" description="Polar residues" evidence="1">
    <location>
        <begin position="184"/>
        <end position="200"/>
    </location>
</feature>
<dbReference type="OrthoDB" id="207920at2"/>
<feature type="region of interest" description="Disordered" evidence="1">
    <location>
        <begin position="464"/>
        <end position="553"/>
    </location>
</feature>
<dbReference type="InterPro" id="IPR038610">
    <property type="entry name" value="FliK-like_C_sf"/>
</dbReference>